<reference evidence="17" key="1">
    <citation type="submission" date="2020-01" db="EMBL/GenBank/DDBJ databases">
        <title>Draft genome sequence of the Termite Coptotermes fromosanus.</title>
        <authorList>
            <person name="Itakura S."/>
            <person name="Yosikawa Y."/>
            <person name="Umezawa K."/>
        </authorList>
    </citation>
    <scope>NUCLEOTIDE SEQUENCE [LARGE SCALE GENOMIC DNA]</scope>
</reference>
<proteinExistence type="inferred from homology"/>
<dbReference type="GO" id="GO:0005789">
    <property type="term" value="C:endoplasmic reticulum membrane"/>
    <property type="evidence" value="ECO:0007669"/>
    <property type="project" value="UniProtKB-SubCell"/>
</dbReference>
<dbReference type="SMART" id="SM01117">
    <property type="entry name" value="Cyt-b5"/>
    <property type="match status" value="1"/>
</dbReference>
<keyword evidence="3 14" id="KW-0349">Heme</keyword>
<sequence>MASQLYSREEVAKKHNSEGAWIVIHNSVYDVTEFLNEHPGGEEVLLEQAGKDGTEAFEDVGHSTDARDLMKKYKIGELVEEDRRDTQEKTLSWQPEKDERNQSWRYLHSLTMSKQDDCDGLTVFFLTECHESTNLNLRSRKV</sequence>
<dbReference type="PANTHER" id="PTHR19359:SF150">
    <property type="entry name" value="CYTOCHROME B5"/>
    <property type="match status" value="1"/>
</dbReference>
<evidence type="ECO:0000256" key="9">
    <source>
        <dbReference type="ARBA" id="ARBA00023004"/>
    </source>
</evidence>
<dbReference type="OrthoDB" id="260519at2759"/>
<evidence type="ECO:0000313" key="16">
    <source>
        <dbReference type="EMBL" id="GFG39196.1"/>
    </source>
</evidence>
<name>A0A6L2Q398_COPFO</name>
<keyword evidence="9 14" id="KW-0408">Iron</keyword>
<dbReference type="GO" id="GO:0020037">
    <property type="term" value="F:heme binding"/>
    <property type="evidence" value="ECO:0007669"/>
    <property type="project" value="UniProtKB-UniRule"/>
</dbReference>
<evidence type="ECO:0000256" key="5">
    <source>
        <dbReference type="ARBA" id="ARBA00022723"/>
    </source>
</evidence>
<organism evidence="16 17">
    <name type="scientific">Coptotermes formosanus</name>
    <name type="common">Formosan subterranean termite</name>
    <dbReference type="NCBI Taxonomy" id="36987"/>
    <lineage>
        <taxon>Eukaryota</taxon>
        <taxon>Metazoa</taxon>
        <taxon>Ecdysozoa</taxon>
        <taxon>Arthropoda</taxon>
        <taxon>Hexapoda</taxon>
        <taxon>Insecta</taxon>
        <taxon>Pterygota</taxon>
        <taxon>Neoptera</taxon>
        <taxon>Polyneoptera</taxon>
        <taxon>Dictyoptera</taxon>
        <taxon>Blattodea</taxon>
        <taxon>Blattoidea</taxon>
        <taxon>Termitoidae</taxon>
        <taxon>Rhinotermitidae</taxon>
        <taxon>Coptotermes</taxon>
    </lineage>
</organism>
<evidence type="ECO:0000256" key="8">
    <source>
        <dbReference type="ARBA" id="ARBA00022982"/>
    </source>
</evidence>
<evidence type="ECO:0000256" key="11">
    <source>
        <dbReference type="ARBA" id="ARBA00037877"/>
    </source>
</evidence>
<keyword evidence="8" id="KW-0249">Electron transport</keyword>
<evidence type="ECO:0000256" key="10">
    <source>
        <dbReference type="ARBA" id="ARBA00023136"/>
    </source>
</evidence>
<accession>A0A6L2Q398</accession>
<keyword evidence="7" id="KW-0492">Microsome</keyword>
<dbReference type="FunFam" id="3.10.120.10:FF:000002">
    <property type="entry name" value="Cytochrome b5 type B"/>
    <property type="match status" value="1"/>
</dbReference>
<keyword evidence="4" id="KW-0812">Transmembrane</keyword>
<dbReference type="Pfam" id="PF00173">
    <property type="entry name" value="Cyt-b5"/>
    <property type="match status" value="1"/>
</dbReference>
<evidence type="ECO:0000313" key="17">
    <source>
        <dbReference type="Proteomes" id="UP000502823"/>
    </source>
</evidence>
<dbReference type="GO" id="GO:0046872">
    <property type="term" value="F:metal ion binding"/>
    <property type="evidence" value="ECO:0007669"/>
    <property type="project" value="UniProtKB-UniRule"/>
</dbReference>
<protein>
    <recommendedName>
        <fullName evidence="13">Cytochrome b5</fullName>
    </recommendedName>
</protein>
<dbReference type="PRINTS" id="PR00363">
    <property type="entry name" value="CYTOCHROMEB5"/>
</dbReference>
<dbReference type="Gene3D" id="3.10.120.10">
    <property type="entry name" value="Cytochrome b5-like heme/steroid binding domain"/>
    <property type="match status" value="1"/>
</dbReference>
<evidence type="ECO:0000259" key="15">
    <source>
        <dbReference type="PROSITE" id="PS50255"/>
    </source>
</evidence>
<evidence type="ECO:0000256" key="14">
    <source>
        <dbReference type="RuleBase" id="RU362121"/>
    </source>
</evidence>
<evidence type="ECO:0000256" key="12">
    <source>
        <dbReference type="ARBA" id="ARBA00038168"/>
    </source>
</evidence>
<comment type="similarity">
    <text evidence="12 14">Belongs to the cytochrome b5 family.</text>
</comment>
<dbReference type="FunCoup" id="A0A6L2Q398">
    <property type="interactions" value="1471"/>
</dbReference>
<dbReference type="AlphaFoldDB" id="A0A6L2Q398"/>
<evidence type="ECO:0000256" key="6">
    <source>
        <dbReference type="ARBA" id="ARBA00022824"/>
    </source>
</evidence>
<comment type="caution">
    <text evidence="16">The sequence shown here is derived from an EMBL/GenBank/DDBJ whole genome shotgun (WGS) entry which is preliminary data.</text>
</comment>
<evidence type="ECO:0000256" key="1">
    <source>
        <dbReference type="ARBA" id="ARBA00004131"/>
    </source>
</evidence>
<dbReference type="PANTHER" id="PTHR19359">
    <property type="entry name" value="CYTOCHROME B5"/>
    <property type="match status" value="1"/>
</dbReference>
<keyword evidence="10" id="KW-0472">Membrane</keyword>
<evidence type="ECO:0000256" key="7">
    <source>
        <dbReference type="ARBA" id="ARBA00022848"/>
    </source>
</evidence>
<dbReference type="PROSITE" id="PS50255">
    <property type="entry name" value="CYTOCHROME_B5_2"/>
    <property type="match status" value="1"/>
</dbReference>
<dbReference type="PROSITE" id="PS00191">
    <property type="entry name" value="CYTOCHROME_B5_1"/>
    <property type="match status" value="1"/>
</dbReference>
<evidence type="ECO:0000256" key="13">
    <source>
        <dbReference type="ARBA" id="ARBA00039806"/>
    </source>
</evidence>
<dbReference type="EMBL" id="BLKM01000880">
    <property type="protein sequence ID" value="GFG39196.1"/>
    <property type="molecule type" value="Genomic_DNA"/>
</dbReference>
<keyword evidence="5 14" id="KW-0479">Metal-binding</keyword>
<dbReference type="InterPro" id="IPR001199">
    <property type="entry name" value="Cyt_B5-like_heme/steroid-bd"/>
</dbReference>
<dbReference type="InterPro" id="IPR018506">
    <property type="entry name" value="Cyt_B5_heme-BS"/>
</dbReference>
<gene>
    <name evidence="16" type="ORF">Cfor_04155</name>
</gene>
<dbReference type="SUPFAM" id="SSF55856">
    <property type="entry name" value="Cytochrome b5-like heme/steroid binding domain"/>
    <property type="match status" value="1"/>
</dbReference>
<keyword evidence="6" id="KW-0256">Endoplasmic reticulum</keyword>
<keyword evidence="17" id="KW-1185">Reference proteome</keyword>
<evidence type="ECO:0000256" key="3">
    <source>
        <dbReference type="ARBA" id="ARBA00022617"/>
    </source>
</evidence>
<evidence type="ECO:0000256" key="4">
    <source>
        <dbReference type="ARBA" id="ARBA00022692"/>
    </source>
</evidence>
<comment type="subcellular location">
    <subcellularLocation>
        <location evidence="1">Endoplasmic reticulum membrane</location>
        <topology evidence="1">Single-pass membrane protein</topology>
        <orientation evidence="1">Cytoplasmic side</orientation>
    </subcellularLocation>
    <subcellularLocation>
        <location evidence="11">Microsome membrane</location>
        <topology evidence="11">Single-pass membrane protein</topology>
        <orientation evidence="11">Cytoplasmic side</orientation>
    </subcellularLocation>
</comment>
<keyword evidence="2" id="KW-0813">Transport</keyword>
<feature type="domain" description="Cytochrome b5 heme-binding" evidence="15">
    <location>
        <begin position="3"/>
        <end position="79"/>
    </location>
</feature>
<dbReference type="Proteomes" id="UP000502823">
    <property type="component" value="Unassembled WGS sequence"/>
</dbReference>
<dbReference type="InParanoid" id="A0A6L2Q398"/>
<dbReference type="InterPro" id="IPR050668">
    <property type="entry name" value="Cytochrome_b5"/>
</dbReference>
<evidence type="ECO:0000256" key="2">
    <source>
        <dbReference type="ARBA" id="ARBA00022448"/>
    </source>
</evidence>
<dbReference type="InterPro" id="IPR036400">
    <property type="entry name" value="Cyt_B5-like_heme/steroid_sf"/>
</dbReference>